<name>A8IEU2_CHLRE</name>
<keyword evidence="2" id="KW-0963">Cytoplasm</keyword>
<keyword evidence="6" id="KW-0269">Exonuclease</keyword>
<evidence type="ECO:0000256" key="7">
    <source>
        <dbReference type="ARBA" id="ARBA00022842"/>
    </source>
</evidence>
<comment type="similarity">
    <text evidence="1">Belongs to the metallo-dependent hydrolases superfamily. TatD-type hydrolase family.</text>
</comment>
<proteinExistence type="inferred from homology"/>
<evidence type="ECO:0000256" key="5">
    <source>
        <dbReference type="ARBA" id="ARBA00022801"/>
    </source>
</evidence>
<reference evidence="9 10" key="1">
    <citation type="journal article" date="2007" name="Science">
        <title>The Chlamydomonas genome reveals the evolution of key animal and plant functions.</title>
        <authorList>
            <person name="Merchant S.S."/>
            <person name="Prochnik S.E."/>
            <person name="Vallon O."/>
            <person name="Harris E.H."/>
            <person name="Karpowicz S.J."/>
            <person name="Witman G.B."/>
            <person name="Terry A."/>
            <person name="Salamov A."/>
            <person name="Fritz-Laylin L.K."/>
            <person name="Marechal-Drouard L."/>
            <person name="Marshall W.F."/>
            <person name="Qu L.H."/>
            <person name="Nelson D.R."/>
            <person name="Sanderfoot A.A."/>
            <person name="Spalding M.H."/>
            <person name="Kapitonov V.V."/>
            <person name="Ren Q."/>
            <person name="Ferris P."/>
            <person name="Lindquist E."/>
            <person name="Shapiro H."/>
            <person name="Lucas S.M."/>
            <person name="Grimwood J."/>
            <person name="Schmutz J."/>
            <person name="Cardol P."/>
            <person name="Cerutti H."/>
            <person name="Chanfreau G."/>
            <person name="Chen C.L."/>
            <person name="Cognat V."/>
            <person name="Croft M.T."/>
            <person name="Dent R."/>
            <person name="Dutcher S."/>
            <person name="Fernandez E."/>
            <person name="Fukuzawa H."/>
            <person name="Gonzalez-Ballester D."/>
            <person name="Gonzalez-Halphen D."/>
            <person name="Hallmann A."/>
            <person name="Hanikenne M."/>
            <person name="Hippler M."/>
            <person name="Inwood W."/>
            <person name="Jabbari K."/>
            <person name="Kalanon M."/>
            <person name="Kuras R."/>
            <person name="Lefebvre P.A."/>
            <person name="Lemaire S.D."/>
            <person name="Lobanov A.V."/>
            <person name="Lohr M."/>
            <person name="Manuell A."/>
            <person name="Meier I."/>
            <person name="Mets L."/>
            <person name="Mittag M."/>
            <person name="Mittelmeier T."/>
            <person name="Moroney J.V."/>
            <person name="Moseley J."/>
            <person name="Napoli C."/>
            <person name="Nedelcu A.M."/>
            <person name="Niyogi K."/>
            <person name="Novoselov S.V."/>
            <person name="Paulsen I.T."/>
            <person name="Pazour G."/>
            <person name="Purton S."/>
            <person name="Ral J.P."/>
            <person name="Riano-Pachon D.M."/>
            <person name="Riekhof W."/>
            <person name="Rymarquis L."/>
            <person name="Schroda M."/>
            <person name="Stern D."/>
            <person name="Umen J."/>
            <person name="Willows R."/>
            <person name="Wilson N."/>
            <person name="Zimmer S.L."/>
            <person name="Allmer J."/>
            <person name="Balk J."/>
            <person name="Bisova K."/>
            <person name="Chen C.J."/>
            <person name="Elias M."/>
            <person name="Gendler K."/>
            <person name="Hauser C."/>
            <person name="Lamb M.R."/>
            <person name="Ledford H."/>
            <person name="Long J.C."/>
            <person name="Minagawa J."/>
            <person name="Page M.D."/>
            <person name="Pan J."/>
            <person name="Pootakham W."/>
            <person name="Roje S."/>
            <person name="Rose A."/>
            <person name="Stahlberg E."/>
            <person name="Terauchi A.M."/>
            <person name="Yang P."/>
            <person name="Ball S."/>
            <person name="Bowler C."/>
            <person name="Dieckmann C.L."/>
            <person name="Gladyshev V.N."/>
            <person name="Green P."/>
            <person name="Jorgensen R."/>
            <person name="Mayfield S."/>
            <person name="Mueller-Roeber B."/>
            <person name="Rajamani S."/>
            <person name="Sayre R.T."/>
            <person name="Brokstein P."/>
            <person name="Dubchak I."/>
            <person name="Goodstein D."/>
            <person name="Hornick L."/>
            <person name="Huang Y.W."/>
            <person name="Jhaveri J."/>
            <person name="Luo Y."/>
            <person name="Martinez D."/>
            <person name="Ngau W.C."/>
            <person name="Otillar B."/>
            <person name="Poliakov A."/>
            <person name="Porter A."/>
            <person name="Szajkowski L."/>
            <person name="Werner G."/>
            <person name="Zhou K."/>
            <person name="Grigoriev I.V."/>
            <person name="Rokhsar D.S."/>
            <person name="Grossman A.R."/>
        </authorList>
    </citation>
    <scope>NUCLEOTIDE SEQUENCE [LARGE SCALE GENOMIC DNA]</scope>
    <source>
        <strain evidence="10">CC-503</strain>
    </source>
</reference>
<dbReference type="InterPro" id="IPR050891">
    <property type="entry name" value="TatD-type_Hydrolase"/>
</dbReference>
<dbReference type="RefSeq" id="XP_001703326.1">
    <property type="nucleotide sequence ID" value="XM_001703274.2"/>
</dbReference>
<dbReference type="InterPro" id="IPR018228">
    <property type="entry name" value="DNase_TatD-rel_CS"/>
</dbReference>
<dbReference type="STRING" id="3055.A8IEU2"/>
<keyword evidence="5" id="KW-0378">Hydrolase</keyword>
<evidence type="ECO:0000256" key="4">
    <source>
        <dbReference type="ARBA" id="ARBA00022723"/>
    </source>
</evidence>
<dbReference type="PROSITE" id="PS01090">
    <property type="entry name" value="TATD_2"/>
    <property type="match status" value="1"/>
</dbReference>
<dbReference type="InterPro" id="IPR001130">
    <property type="entry name" value="TatD-like"/>
</dbReference>
<dbReference type="PIRSF" id="PIRSF005902">
    <property type="entry name" value="DNase_TatD"/>
    <property type="match status" value="1"/>
</dbReference>
<dbReference type="Gene3D" id="3.20.20.140">
    <property type="entry name" value="Metal-dependent hydrolases"/>
    <property type="match status" value="1"/>
</dbReference>
<dbReference type="PANTHER" id="PTHR10060:SF15">
    <property type="entry name" value="DEOXYRIBONUCLEASE TATDN1"/>
    <property type="match status" value="1"/>
</dbReference>
<keyword evidence="3" id="KW-0540">Nuclease</keyword>
<dbReference type="CDD" id="cd01310">
    <property type="entry name" value="TatD_DNAse"/>
    <property type="match status" value="1"/>
</dbReference>
<keyword evidence="4 8" id="KW-0479">Metal-binding</keyword>
<accession>A8IEU2</accession>
<evidence type="ECO:0000256" key="1">
    <source>
        <dbReference type="ARBA" id="ARBA00009275"/>
    </source>
</evidence>
<dbReference type="PaxDb" id="3055-EDP06008"/>
<feature type="binding site" evidence="8">
    <location>
        <position position="125"/>
    </location>
    <ligand>
        <name>a divalent metal cation</name>
        <dbReference type="ChEBI" id="CHEBI:60240"/>
        <label>1</label>
    </ligand>
</feature>
<evidence type="ECO:0000313" key="9">
    <source>
        <dbReference type="EMBL" id="PNW85055.1"/>
    </source>
</evidence>
<dbReference type="InParanoid" id="A8IEU2"/>
<dbReference type="EMBL" id="CM008964">
    <property type="protein sequence ID" value="PNW85055.1"/>
    <property type="molecule type" value="Genomic_DNA"/>
</dbReference>
<dbReference type="Proteomes" id="UP000006906">
    <property type="component" value="Chromosome 3"/>
</dbReference>
<keyword evidence="10" id="KW-1185">Reference proteome</keyword>
<feature type="binding site" evidence="8">
    <location>
        <position position="161"/>
    </location>
    <ligand>
        <name>a divalent metal cation</name>
        <dbReference type="ChEBI" id="CHEBI:60240"/>
        <label>2</label>
    </ligand>
</feature>
<evidence type="ECO:0000313" key="10">
    <source>
        <dbReference type="Proteomes" id="UP000006906"/>
    </source>
</evidence>
<evidence type="ECO:0000256" key="2">
    <source>
        <dbReference type="ARBA" id="ARBA00022490"/>
    </source>
</evidence>
<dbReference type="OrthoDB" id="6079689at2759"/>
<feature type="binding site" evidence="8">
    <location>
        <position position="240"/>
    </location>
    <ligand>
        <name>a divalent metal cation</name>
        <dbReference type="ChEBI" id="CHEBI:60240"/>
        <label>1</label>
    </ligand>
</feature>
<dbReference type="InterPro" id="IPR032466">
    <property type="entry name" value="Metal_Hydrolase"/>
</dbReference>
<sequence>MSQPHQERTRPHQGDLVQAQAFAAPVPIVDIGVNLMDHSFQSDLPKVLARAAAANVRAMLVTGTCVRTSTAAAELVDEHAAGHPDQPLLYFTAGVHPHNAKQCTTDTLEQLRRLASHPKCVAIGECGLDFNRNFSPPDVQEKWFEHQVVLAKELRKPLFLHCRDAGERFAEILRRHAPLPAPAVVHCFTGSAEELRAFLDLDAYIGITGWICDDRPERGGAELAALLPSIPRDRLMIETDAPYLVPRTIKPSKKRPGRNEPALLPHVLQAAAAALGVTPEELGSSSTEVACRVFGLPPSQLGLAADPR</sequence>
<gene>
    <name evidence="9" type="ORF">CHLRE_03g169800v5</name>
</gene>
<dbReference type="Gramene" id="PNW85055">
    <property type="protein sequence ID" value="PNW85055"/>
    <property type="gene ID" value="CHLRE_03g169800v5"/>
</dbReference>
<feature type="binding site" evidence="8">
    <location>
        <position position="186"/>
    </location>
    <ligand>
        <name>a divalent metal cation</name>
        <dbReference type="ChEBI" id="CHEBI:60240"/>
        <label>2</label>
    </ligand>
</feature>
<evidence type="ECO:0000256" key="3">
    <source>
        <dbReference type="ARBA" id="ARBA00022722"/>
    </source>
</evidence>
<organism evidence="9 10">
    <name type="scientific">Chlamydomonas reinhardtii</name>
    <name type="common">Chlamydomonas smithii</name>
    <dbReference type="NCBI Taxonomy" id="3055"/>
    <lineage>
        <taxon>Eukaryota</taxon>
        <taxon>Viridiplantae</taxon>
        <taxon>Chlorophyta</taxon>
        <taxon>core chlorophytes</taxon>
        <taxon>Chlorophyceae</taxon>
        <taxon>CS clade</taxon>
        <taxon>Chlamydomonadales</taxon>
        <taxon>Chlamydomonadaceae</taxon>
        <taxon>Chlamydomonas</taxon>
    </lineage>
</organism>
<dbReference type="GO" id="GO:0046872">
    <property type="term" value="F:metal ion binding"/>
    <property type="evidence" value="ECO:0007669"/>
    <property type="project" value="UniProtKB-KW"/>
</dbReference>
<keyword evidence="7" id="KW-0460">Magnesium</keyword>
<dbReference type="SUPFAM" id="SSF51556">
    <property type="entry name" value="Metallo-dependent hydrolases"/>
    <property type="match status" value="1"/>
</dbReference>
<dbReference type="OMA" id="HDAKSWE"/>
<dbReference type="HOGENOM" id="CLU_031506_1_2_1"/>
<dbReference type="PROSITE" id="PS01091">
    <property type="entry name" value="TATD_3"/>
    <property type="match status" value="1"/>
</dbReference>
<dbReference type="eggNOG" id="KOG3020">
    <property type="taxonomic scope" value="Eukaryota"/>
</dbReference>
<dbReference type="PANTHER" id="PTHR10060">
    <property type="entry name" value="TATD FAMILY DEOXYRIBONUCLEASE"/>
    <property type="match status" value="1"/>
</dbReference>
<dbReference type="GeneID" id="5728957"/>
<evidence type="ECO:0000256" key="6">
    <source>
        <dbReference type="ARBA" id="ARBA00022839"/>
    </source>
</evidence>
<dbReference type="KEGG" id="cre:CHLRE_03g169800v5"/>
<protein>
    <submittedName>
        <fullName evidence="9">Uncharacterized protein</fullName>
    </submittedName>
</protein>
<dbReference type="AlphaFoldDB" id="A8IEU2"/>
<evidence type="ECO:0000256" key="8">
    <source>
        <dbReference type="PIRSR" id="PIRSR005902-1"/>
    </source>
</evidence>
<dbReference type="Pfam" id="PF01026">
    <property type="entry name" value="TatD_DNase"/>
    <property type="match status" value="1"/>
</dbReference>
<dbReference type="GO" id="GO:0004527">
    <property type="term" value="F:exonuclease activity"/>
    <property type="evidence" value="ECO:0007669"/>
    <property type="project" value="UniProtKB-KW"/>
</dbReference>
<dbReference type="FunFam" id="3.20.20.140:FF:000018">
    <property type="entry name" value="3'-5' ssDNA/RNA exonuclease TatD"/>
    <property type="match status" value="1"/>
</dbReference>